<dbReference type="Gramene" id="ONI36023">
    <property type="protein sequence ID" value="ONI36023"/>
    <property type="gene ID" value="PRUPE_1G565600"/>
</dbReference>
<protein>
    <submittedName>
        <fullName evidence="3">Uncharacterized protein</fullName>
    </submittedName>
</protein>
<organism evidence="3 4">
    <name type="scientific">Prunus persica</name>
    <name type="common">Peach</name>
    <name type="synonym">Amygdalus persica</name>
    <dbReference type="NCBI Taxonomy" id="3760"/>
    <lineage>
        <taxon>Eukaryota</taxon>
        <taxon>Viridiplantae</taxon>
        <taxon>Streptophyta</taxon>
        <taxon>Embryophyta</taxon>
        <taxon>Tracheophyta</taxon>
        <taxon>Spermatophyta</taxon>
        <taxon>Magnoliopsida</taxon>
        <taxon>eudicotyledons</taxon>
        <taxon>Gunneridae</taxon>
        <taxon>Pentapetalae</taxon>
        <taxon>rosids</taxon>
        <taxon>fabids</taxon>
        <taxon>Rosales</taxon>
        <taxon>Rosaceae</taxon>
        <taxon>Amygdaloideae</taxon>
        <taxon>Amygdaleae</taxon>
        <taxon>Prunus</taxon>
    </lineage>
</organism>
<keyword evidence="1" id="KW-0540">Nuclease</keyword>
<dbReference type="InterPro" id="IPR036397">
    <property type="entry name" value="RNaseH_sf"/>
</dbReference>
<dbReference type="AlphaFoldDB" id="M5Y0U9"/>
<evidence type="ECO:0000313" key="4">
    <source>
        <dbReference type="Proteomes" id="UP000006882"/>
    </source>
</evidence>
<dbReference type="Gene3D" id="3.30.420.10">
    <property type="entry name" value="Ribonuclease H-like superfamily/Ribonuclease H"/>
    <property type="match status" value="1"/>
</dbReference>
<dbReference type="InterPro" id="IPR013087">
    <property type="entry name" value="Znf_C2H2_type"/>
</dbReference>
<sequence>MDGRKGKYEVEVPPQNQLAITTPYKKCAACYKLYKKKEHLFEHINVSFHSVHQPRCGVEHITRPLAKEDCKRVFSEQGCDLCLKLFDSPSSLSSHKYMRRLSAPVSLGTTMEPCEEFKYDINSSKENHIGDGTEAIALDCEMVAGGSDGSLPTILFHTYVQPQDHVIHYSLQILYNGKTKILLGHSLENDLDCLRINCPDYLLRDTASYHPVMKTDLVSHPLKHLTRTYPGYDIQSGFHDPYEDCVSAMRLYERFHGLDQQKEGNAASLATMRAKDIPGSFDSWETNKQCNLIIGFSLQVNFLQFSFTYRRIDRNIT</sequence>
<dbReference type="EMBL" id="CM007651">
    <property type="protein sequence ID" value="ONI36023.1"/>
    <property type="molecule type" value="Genomic_DNA"/>
</dbReference>
<evidence type="ECO:0000256" key="1">
    <source>
        <dbReference type="ARBA" id="ARBA00022722"/>
    </source>
</evidence>
<dbReference type="GO" id="GO:0003676">
    <property type="term" value="F:nucleic acid binding"/>
    <property type="evidence" value="ECO:0007669"/>
    <property type="project" value="InterPro"/>
</dbReference>
<evidence type="ECO:0000313" key="3">
    <source>
        <dbReference type="EMBL" id="ONI36023.1"/>
    </source>
</evidence>
<gene>
    <name evidence="3" type="ORF">PRUPE_1G565600</name>
</gene>
<dbReference type="PROSITE" id="PS00028">
    <property type="entry name" value="ZINC_FINGER_C2H2_1"/>
    <property type="match status" value="1"/>
</dbReference>
<dbReference type="Proteomes" id="UP000006882">
    <property type="component" value="Chromosome G1"/>
</dbReference>
<accession>M5Y0U9</accession>
<reference evidence="3 4" key="1">
    <citation type="journal article" date="2013" name="Nat. Genet.">
        <title>The high-quality draft genome of peach (Prunus persica) identifies unique patterns of genetic diversity, domestication and genome evolution.</title>
        <authorList>
            <consortium name="International Peach Genome Initiative"/>
            <person name="Verde I."/>
            <person name="Abbott A.G."/>
            <person name="Scalabrin S."/>
            <person name="Jung S."/>
            <person name="Shu S."/>
            <person name="Marroni F."/>
            <person name="Zhebentyayeva T."/>
            <person name="Dettori M.T."/>
            <person name="Grimwood J."/>
            <person name="Cattonaro F."/>
            <person name="Zuccolo A."/>
            <person name="Rossini L."/>
            <person name="Jenkins J."/>
            <person name="Vendramin E."/>
            <person name="Meisel L.A."/>
            <person name="Decroocq V."/>
            <person name="Sosinski B."/>
            <person name="Prochnik S."/>
            <person name="Mitros T."/>
            <person name="Policriti A."/>
            <person name="Cipriani G."/>
            <person name="Dondini L."/>
            <person name="Ficklin S."/>
            <person name="Goodstein D.M."/>
            <person name="Xuan P."/>
            <person name="Del Fabbro C."/>
            <person name="Aramini V."/>
            <person name="Copetti D."/>
            <person name="Gonzalez S."/>
            <person name="Horner D.S."/>
            <person name="Falchi R."/>
            <person name="Lucas S."/>
            <person name="Mica E."/>
            <person name="Maldonado J."/>
            <person name="Lazzari B."/>
            <person name="Bielenberg D."/>
            <person name="Pirona R."/>
            <person name="Miculan M."/>
            <person name="Barakat A."/>
            <person name="Testolin R."/>
            <person name="Stella A."/>
            <person name="Tartarini S."/>
            <person name="Tonutti P."/>
            <person name="Arus P."/>
            <person name="Orellana A."/>
            <person name="Wells C."/>
            <person name="Main D."/>
            <person name="Vizzotto G."/>
            <person name="Silva H."/>
            <person name="Salamini F."/>
            <person name="Schmutz J."/>
            <person name="Morgante M."/>
            <person name="Rokhsar D.S."/>
        </authorList>
    </citation>
    <scope>NUCLEOTIDE SEQUENCE [LARGE SCALE GENOMIC DNA]</scope>
    <source>
        <strain evidence="4">cv. Nemared</strain>
    </source>
</reference>
<evidence type="ECO:0000256" key="2">
    <source>
        <dbReference type="ARBA" id="ARBA00022801"/>
    </source>
</evidence>
<dbReference type="InterPro" id="IPR047021">
    <property type="entry name" value="REXO1/3/4-like"/>
</dbReference>
<keyword evidence="4" id="KW-1185">Reference proteome</keyword>
<dbReference type="InterPro" id="IPR012337">
    <property type="entry name" value="RNaseH-like_sf"/>
</dbReference>
<dbReference type="PANTHER" id="PTHR12801:SF123">
    <property type="entry name" value="RNA EXONUCLEASE 4"/>
    <property type="match status" value="1"/>
</dbReference>
<dbReference type="GO" id="GO:0006396">
    <property type="term" value="P:RNA processing"/>
    <property type="evidence" value="ECO:0000318"/>
    <property type="project" value="GO_Central"/>
</dbReference>
<dbReference type="InterPro" id="IPR013520">
    <property type="entry name" value="Ribonucl_H"/>
</dbReference>
<dbReference type="HOGENOM" id="CLU_049519_0_0_1"/>
<dbReference type="GO" id="GO:0004527">
    <property type="term" value="F:exonuclease activity"/>
    <property type="evidence" value="ECO:0000318"/>
    <property type="project" value="GO_Central"/>
</dbReference>
<keyword evidence="2" id="KW-0378">Hydrolase</keyword>
<dbReference type="PANTHER" id="PTHR12801">
    <property type="entry name" value="RNA EXONUCLEASE REXO1 / RECO3 FAMILY MEMBER-RELATED"/>
    <property type="match status" value="1"/>
</dbReference>
<dbReference type="eggNOG" id="KOG2249">
    <property type="taxonomic scope" value="Eukaryota"/>
</dbReference>
<dbReference type="SUPFAM" id="SSF53098">
    <property type="entry name" value="Ribonuclease H-like"/>
    <property type="match status" value="1"/>
</dbReference>
<dbReference type="SMART" id="SM00479">
    <property type="entry name" value="EXOIII"/>
    <property type="match status" value="1"/>
</dbReference>
<proteinExistence type="predicted"/>
<dbReference type="STRING" id="3760.M5Y0U9"/>
<dbReference type="GO" id="GO:0005634">
    <property type="term" value="C:nucleus"/>
    <property type="evidence" value="ECO:0000318"/>
    <property type="project" value="GO_Central"/>
</dbReference>
<name>M5Y0U9_PRUPE</name>
<dbReference type="PROSITE" id="PS50157">
    <property type="entry name" value="ZINC_FINGER_C2H2_2"/>
    <property type="match status" value="1"/>
</dbReference>